<sequence>MVPHPTPPVRLDRAVGELDAAITGVRAELARVDPKANGYLQVAGVLLGAGLAVLAGAGDQLGPLALAAAAATAVVVGAALVLLVLACRPRLDGDHGPLAYADADPYDVLNRHAGGDVDQDVDELLALARARELCWLSRTTRAKYVAIRRAVPLLLAGYAGAALTAAAAIGQW</sequence>
<keyword evidence="6" id="KW-0051">Antiviral defense</keyword>
<accession>A0A1A9B1T4</accession>
<dbReference type="EMBL" id="FLRH01000001">
    <property type="protein sequence ID" value="SBT63078.1"/>
    <property type="molecule type" value="Genomic_DNA"/>
</dbReference>
<dbReference type="OrthoDB" id="3405074at2"/>
<feature type="transmembrane region" description="Helical" evidence="8">
    <location>
        <begin position="39"/>
        <end position="58"/>
    </location>
</feature>
<dbReference type="AlphaFoldDB" id="A0A1A9B1T4"/>
<keyword evidence="3 8" id="KW-0812">Transmembrane</keyword>
<dbReference type="GO" id="GO:0005886">
    <property type="term" value="C:plasma membrane"/>
    <property type="evidence" value="ECO:0007669"/>
    <property type="project" value="UniProtKB-SubCell"/>
</dbReference>
<dbReference type="GO" id="GO:0000166">
    <property type="term" value="F:nucleotide binding"/>
    <property type="evidence" value="ECO:0007669"/>
    <property type="project" value="UniProtKB-KW"/>
</dbReference>
<evidence type="ECO:0000256" key="8">
    <source>
        <dbReference type="SAM" id="Phobius"/>
    </source>
</evidence>
<organism evidence="10 11">
    <name type="scientific">Micromonospora sediminicola</name>
    <dbReference type="NCBI Taxonomy" id="946078"/>
    <lineage>
        <taxon>Bacteria</taxon>
        <taxon>Bacillati</taxon>
        <taxon>Actinomycetota</taxon>
        <taxon>Actinomycetes</taxon>
        <taxon>Micromonosporales</taxon>
        <taxon>Micromonosporaceae</taxon>
        <taxon>Micromonospora</taxon>
    </lineage>
</organism>
<evidence type="ECO:0000256" key="5">
    <source>
        <dbReference type="ARBA" id="ARBA00022989"/>
    </source>
</evidence>
<evidence type="ECO:0000313" key="11">
    <source>
        <dbReference type="Proteomes" id="UP000199558"/>
    </source>
</evidence>
<keyword evidence="11" id="KW-1185">Reference proteome</keyword>
<keyword evidence="7 8" id="KW-0472">Membrane</keyword>
<reference evidence="11" key="1">
    <citation type="submission" date="2016-06" db="EMBL/GenBank/DDBJ databases">
        <authorList>
            <person name="Varghese N."/>
            <person name="Submissions Spin"/>
        </authorList>
    </citation>
    <scope>NUCLEOTIDE SEQUENCE [LARGE SCALE GENOMIC DNA]</scope>
    <source>
        <strain evidence="11">DSM 45794</strain>
    </source>
</reference>
<keyword evidence="5 8" id="KW-1133">Transmembrane helix</keyword>
<feature type="domain" description="Pycsar effector protein" evidence="9">
    <location>
        <begin position="18"/>
        <end position="169"/>
    </location>
</feature>
<feature type="transmembrane region" description="Helical" evidence="8">
    <location>
        <begin position="150"/>
        <end position="169"/>
    </location>
</feature>
<evidence type="ECO:0000259" key="9">
    <source>
        <dbReference type="Pfam" id="PF18967"/>
    </source>
</evidence>
<name>A0A1A9B1T4_9ACTN</name>
<evidence type="ECO:0000256" key="4">
    <source>
        <dbReference type="ARBA" id="ARBA00022741"/>
    </source>
</evidence>
<feature type="transmembrane region" description="Helical" evidence="8">
    <location>
        <begin position="64"/>
        <end position="85"/>
    </location>
</feature>
<dbReference type="Pfam" id="PF18967">
    <property type="entry name" value="PycTM"/>
    <property type="match status" value="1"/>
</dbReference>
<evidence type="ECO:0000256" key="6">
    <source>
        <dbReference type="ARBA" id="ARBA00023118"/>
    </source>
</evidence>
<evidence type="ECO:0000256" key="2">
    <source>
        <dbReference type="ARBA" id="ARBA00022475"/>
    </source>
</evidence>
<dbReference type="GO" id="GO:0051607">
    <property type="term" value="P:defense response to virus"/>
    <property type="evidence" value="ECO:0007669"/>
    <property type="project" value="UniProtKB-KW"/>
</dbReference>
<comment type="subcellular location">
    <subcellularLocation>
        <location evidence="1">Cell membrane</location>
    </subcellularLocation>
</comment>
<dbReference type="STRING" id="946078.GA0070622_0018"/>
<dbReference type="InterPro" id="IPR043760">
    <property type="entry name" value="PycTM_dom"/>
</dbReference>
<protein>
    <recommendedName>
        <fullName evidence="9">Pycsar effector protein domain-containing protein</fullName>
    </recommendedName>
</protein>
<keyword evidence="2" id="KW-1003">Cell membrane</keyword>
<proteinExistence type="predicted"/>
<evidence type="ECO:0000313" key="10">
    <source>
        <dbReference type="EMBL" id="SBT63078.1"/>
    </source>
</evidence>
<dbReference type="Proteomes" id="UP000199558">
    <property type="component" value="Unassembled WGS sequence"/>
</dbReference>
<evidence type="ECO:0000256" key="7">
    <source>
        <dbReference type="ARBA" id="ARBA00023136"/>
    </source>
</evidence>
<gene>
    <name evidence="10" type="ORF">GA0070622_0018</name>
</gene>
<keyword evidence="4" id="KW-0547">Nucleotide-binding</keyword>
<evidence type="ECO:0000256" key="1">
    <source>
        <dbReference type="ARBA" id="ARBA00004236"/>
    </source>
</evidence>
<evidence type="ECO:0000256" key="3">
    <source>
        <dbReference type="ARBA" id="ARBA00022692"/>
    </source>
</evidence>